<dbReference type="AlphaFoldDB" id="A0A512HJR6"/>
<sequence>MEALMRSPFPTVQVLVVAWKRAWSSGTSYKWTPENPAMGQCSVTCLVVQDLFGGQIVTTQVPGGTHFYNRIDGQRIDLTVSQFQQSITFDDHPASRAEALRDAGLEQYFLLRQRLGPNR</sequence>
<comment type="caution">
    <text evidence="1">The sequence shown here is derived from an EMBL/GenBank/DDBJ whole genome shotgun (WGS) entry which is preliminary data.</text>
</comment>
<dbReference type="Pfam" id="PF24585">
    <property type="entry name" value="YunG"/>
    <property type="match status" value="1"/>
</dbReference>
<name>A0A512HJR6_9HYPH</name>
<keyword evidence="2" id="KW-1185">Reference proteome</keyword>
<accession>A0A512HJR6</accession>
<reference evidence="1 2" key="1">
    <citation type="submission" date="2019-07" db="EMBL/GenBank/DDBJ databases">
        <title>Whole genome shotgun sequence of Rhizobium naphthalenivorans NBRC 107585.</title>
        <authorList>
            <person name="Hosoyama A."/>
            <person name="Uohara A."/>
            <person name="Ohji S."/>
            <person name="Ichikawa N."/>
        </authorList>
    </citation>
    <scope>NUCLEOTIDE SEQUENCE [LARGE SCALE GENOMIC DNA]</scope>
    <source>
        <strain evidence="1 2">NBRC 107585</strain>
    </source>
</reference>
<organism evidence="1 2">
    <name type="scientific">Ciceribacter naphthalenivorans</name>
    <dbReference type="NCBI Taxonomy" id="1118451"/>
    <lineage>
        <taxon>Bacteria</taxon>
        <taxon>Pseudomonadati</taxon>
        <taxon>Pseudomonadota</taxon>
        <taxon>Alphaproteobacteria</taxon>
        <taxon>Hyphomicrobiales</taxon>
        <taxon>Rhizobiaceae</taxon>
        <taxon>Ciceribacter</taxon>
    </lineage>
</organism>
<dbReference type="EMBL" id="BJZP01000012">
    <property type="protein sequence ID" value="GEO85684.1"/>
    <property type="molecule type" value="Genomic_DNA"/>
</dbReference>
<dbReference type="InterPro" id="IPR056238">
    <property type="entry name" value="YunG-like"/>
</dbReference>
<proteinExistence type="predicted"/>
<gene>
    <name evidence="1" type="ORF">RNA01_26160</name>
</gene>
<dbReference type="Proteomes" id="UP000321717">
    <property type="component" value="Unassembled WGS sequence"/>
</dbReference>
<evidence type="ECO:0000313" key="2">
    <source>
        <dbReference type="Proteomes" id="UP000321717"/>
    </source>
</evidence>
<protein>
    <submittedName>
        <fullName evidence="1">Uncharacterized protein</fullName>
    </submittedName>
</protein>
<evidence type="ECO:0000313" key="1">
    <source>
        <dbReference type="EMBL" id="GEO85684.1"/>
    </source>
</evidence>